<keyword evidence="3" id="KW-1185">Reference proteome</keyword>
<name>A0ABT5J644_RHOTP</name>
<reference evidence="2" key="1">
    <citation type="journal article" date="2023" name="Microbiol Resour">
        <title>Genome Sequences of Rhodoplanes serenus and Two Thermotolerant Strains, Rhodoplanes tepidamans and 'Rhodoplanes cryptolactis,' Further Refine the Genus.</title>
        <authorList>
            <person name="Rayyan A.A."/>
            <person name="Kyndt J.A."/>
        </authorList>
    </citation>
    <scope>NUCLEOTIDE SEQUENCE</scope>
    <source>
        <strain evidence="2">DSM 9987</strain>
    </source>
</reference>
<proteinExistence type="predicted"/>
<dbReference type="EMBL" id="JAQQLI010000005">
    <property type="protein sequence ID" value="MDC7785095.1"/>
    <property type="molecule type" value="Genomic_DNA"/>
</dbReference>
<gene>
    <name evidence="2" type="ORF">PQJ73_05315</name>
</gene>
<accession>A0ABT5J644</accession>
<dbReference type="Pfam" id="PF13619">
    <property type="entry name" value="KTSC"/>
    <property type="match status" value="1"/>
</dbReference>
<feature type="domain" description="KTSC" evidence="1">
    <location>
        <begin position="7"/>
        <end position="64"/>
    </location>
</feature>
<organism evidence="2 3">
    <name type="scientific">Rhodoplanes tepidamans</name>
    <name type="common">Rhodoplanes cryptolactis</name>
    <dbReference type="NCBI Taxonomy" id="200616"/>
    <lineage>
        <taxon>Bacteria</taxon>
        <taxon>Pseudomonadati</taxon>
        <taxon>Pseudomonadota</taxon>
        <taxon>Alphaproteobacteria</taxon>
        <taxon>Hyphomicrobiales</taxon>
        <taxon>Nitrobacteraceae</taxon>
        <taxon>Rhodoplanes</taxon>
    </lineage>
</organism>
<dbReference type="RefSeq" id="WP_272775944.1">
    <property type="nucleotide sequence ID" value="NZ_JAQQLI010000005.1"/>
</dbReference>
<evidence type="ECO:0000259" key="1">
    <source>
        <dbReference type="Pfam" id="PF13619"/>
    </source>
</evidence>
<dbReference type="Proteomes" id="UP001165652">
    <property type="component" value="Unassembled WGS sequence"/>
</dbReference>
<evidence type="ECO:0000313" key="2">
    <source>
        <dbReference type="EMBL" id="MDC7785095.1"/>
    </source>
</evidence>
<protein>
    <submittedName>
        <fullName evidence="2">KTSC domain-containing protein</fullName>
    </submittedName>
</protein>
<dbReference type="InterPro" id="IPR025309">
    <property type="entry name" value="KTSC_dom"/>
</dbReference>
<evidence type="ECO:0000313" key="3">
    <source>
        <dbReference type="Proteomes" id="UP001165652"/>
    </source>
</evidence>
<reference evidence="2" key="2">
    <citation type="submission" date="2023-02" db="EMBL/GenBank/DDBJ databases">
        <authorList>
            <person name="Rayyan A."/>
            <person name="Meyer T."/>
            <person name="Kyndt J.A."/>
        </authorList>
    </citation>
    <scope>NUCLEOTIDE SEQUENCE</scope>
    <source>
        <strain evidence="2">DSM 9987</strain>
    </source>
</reference>
<comment type="caution">
    <text evidence="2">The sequence shown here is derived from an EMBL/GenBank/DDBJ whole genome shotgun (WGS) entry which is preliminary data.</text>
</comment>
<sequence length="70" mass="7870">MNRDPVSSSNLASVGYDEPSETLEVEFKNGTVYQYYNVGAALYQQFCEAPSKGQFLNAYIRNAYPYSRVG</sequence>